<organism evidence="6 7">
    <name type="scientific">Phytophthora boehmeriae</name>
    <dbReference type="NCBI Taxonomy" id="109152"/>
    <lineage>
        <taxon>Eukaryota</taxon>
        <taxon>Sar</taxon>
        <taxon>Stramenopiles</taxon>
        <taxon>Oomycota</taxon>
        <taxon>Peronosporomycetes</taxon>
        <taxon>Peronosporales</taxon>
        <taxon>Peronosporaceae</taxon>
        <taxon>Phytophthora</taxon>
    </lineage>
</organism>
<evidence type="ECO:0000256" key="3">
    <source>
        <dbReference type="ARBA" id="ARBA00022525"/>
    </source>
</evidence>
<comment type="domain">
    <text evidence="5">The RxLR-dEER motif acts to carry the protein into the host cell cytoplasm through binding to cell surface phosphatidylinositol-3-phosphate.</text>
</comment>
<name>A0A8T1W525_9STRA</name>
<dbReference type="AlphaFoldDB" id="A0A8T1W525"/>
<comment type="caution">
    <text evidence="6">The sequence shown here is derived from an EMBL/GenBank/DDBJ whole genome shotgun (WGS) entry which is preliminary data.</text>
</comment>
<comment type="function">
    <text evidence="5">Effector that suppresses plant defense responses during pathogen infection.</text>
</comment>
<gene>
    <name evidence="6" type="ORF">PHYBOEH_008348</name>
</gene>
<dbReference type="InterPro" id="IPR031825">
    <property type="entry name" value="RXLR"/>
</dbReference>
<feature type="chain" id="PRO_5035967586" description="RxLR effector protein" evidence="5">
    <location>
        <begin position="21"/>
        <end position="141"/>
    </location>
</feature>
<keyword evidence="7" id="KW-1185">Reference proteome</keyword>
<feature type="signal peptide" evidence="5">
    <location>
        <begin position="1"/>
        <end position="20"/>
    </location>
</feature>
<sequence>MRGCYILLTAALTFLTNTDAALTTGSQKPDIAATRSAQTSERRSLRIYDTAEDSEDEERVGGVNLLDDAVGGLKIGDWKFLKRTFSAWDKEGKVADDIAAMLRVEKESDELVELLPQMFAKYKQMKADKVAAARAKRAGTS</sequence>
<keyword evidence="4 5" id="KW-0732">Signal</keyword>
<evidence type="ECO:0000256" key="2">
    <source>
        <dbReference type="ARBA" id="ARBA00010400"/>
    </source>
</evidence>
<evidence type="ECO:0000256" key="5">
    <source>
        <dbReference type="RuleBase" id="RU367124"/>
    </source>
</evidence>
<dbReference type="Proteomes" id="UP000693981">
    <property type="component" value="Unassembled WGS sequence"/>
</dbReference>
<dbReference type="GO" id="GO:0005576">
    <property type="term" value="C:extracellular region"/>
    <property type="evidence" value="ECO:0007669"/>
    <property type="project" value="UniProtKB-SubCell"/>
</dbReference>
<keyword evidence="3 5" id="KW-0964">Secreted</keyword>
<protein>
    <recommendedName>
        <fullName evidence="5">RxLR effector protein</fullName>
    </recommendedName>
</protein>
<evidence type="ECO:0000256" key="4">
    <source>
        <dbReference type="ARBA" id="ARBA00022729"/>
    </source>
</evidence>
<dbReference type="OrthoDB" id="10572481at2759"/>
<evidence type="ECO:0000313" key="7">
    <source>
        <dbReference type="Proteomes" id="UP000693981"/>
    </source>
</evidence>
<reference evidence="6" key="1">
    <citation type="submission" date="2021-02" db="EMBL/GenBank/DDBJ databases">
        <authorList>
            <person name="Palmer J.M."/>
        </authorList>
    </citation>
    <scope>NUCLEOTIDE SEQUENCE</scope>
    <source>
        <strain evidence="6">SCRP23</strain>
    </source>
</reference>
<comment type="subcellular location">
    <subcellularLocation>
        <location evidence="1 5">Secreted</location>
    </subcellularLocation>
</comment>
<dbReference type="EMBL" id="JAGDFL010000485">
    <property type="protein sequence ID" value="KAG7387174.1"/>
    <property type="molecule type" value="Genomic_DNA"/>
</dbReference>
<comment type="similarity">
    <text evidence="2 5">Belongs to the RxLR effector family.</text>
</comment>
<evidence type="ECO:0000313" key="6">
    <source>
        <dbReference type="EMBL" id="KAG7387174.1"/>
    </source>
</evidence>
<evidence type="ECO:0000256" key="1">
    <source>
        <dbReference type="ARBA" id="ARBA00004613"/>
    </source>
</evidence>
<accession>A0A8T1W525</accession>
<proteinExistence type="inferred from homology"/>
<dbReference type="Pfam" id="PF16810">
    <property type="entry name" value="RXLR"/>
    <property type="match status" value="1"/>
</dbReference>